<keyword evidence="3 7" id="KW-0812">Transmembrane</keyword>
<feature type="compositionally biased region" description="Polar residues" evidence="6">
    <location>
        <begin position="567"/>
        <end position="594"/>
    </location>
</feature>
<dbReference type="GO" id="GO:0016020">
    <property type="term" value="C:membrane"/>
    <property type="evidence" value="ECO:0007669"/>
    <property type="project" value="UniProtKB-SubCell"/>
</dbReference>
<evidence type="ECO:0000256" key="5">
    <source>
        <dbReference type="ARBA" id="ARBA00023136"/>
    </source>
</evidence>
<feature type="transmembrane region" description="Helical" evidence="7">
    <location>
        <begin position="355"/>
        <end position="375"/>
    </location>
</feature>
<feature type="region of interest" description="Disordered" evidence="6">
    <location>
        <begin position="548"/>
        <end position="596"/>
    </location>
</feature>
<dbReference type="EMBL" id="VEPZ02001733">
    <property type="protein sequence ID" value="KAE8660178.1"/>
    <property type="molecule type" value="Genomic_DNA"/>
</dbReference>
<evidence type="ECO:0000313" key="9">
    <source>
        <dbReference type="Proteomes" id="UP000436088"/>
    </source>
</evidence>
<dbReference type="InterPro" id="IPR036259">
    <property type="entry name" value="MFS_trans_sf"/>
</dbReference>
<evidence type="ECO:0000256" key="6">
    <source>
        <dbReference type="SAM" id="MobiDB-lite"/>
    </source>
</evidence>
<dbReference type="Pfam" id="PF00854">
    <property type="entry name" value="PTR2"/>
    <property type="match status" value="1"/>
</dbReference>
<feature type="compositionally biased region" description="Basic and acidic residues" evidence="6">
    <location>
        <begin position="638"/>
        <end position="657"/>
    </location>
</feature>
<accession>A0A6A2WL48</accession>
<feature type="transmembrane region" description="Helical" evidence="7">
    <location>
        <begin position="123"/>
        <end position="148"/>
    </location>
</feature>
<keyword evidence="4 7" id="KW-1133">Transmembrane helix</keyword>
<evidence type="ECO:0000256" key="1">
    <source>
        <dbReference type="ARBA" id="ARBA00004141"/>
    </source>
</evidence>
<dbReference type="InterPro" id="IPR000109">
    <property type="entry name" value="POT_fam"/>
</dbReference>
<dbReference type="Proteomes" id="UP000436088">
    <property type="component" value="Unassembled WGS sequence"/>
</dbReference>
<feature type="region of interest" description="Disordered" evidence="6">
    <location>
        <begin position="623"/>
        <end position="691"/>
    </location>
</feature>
<dbReference type="GO" id="GO:0022857">
    <property type="term" value="F:transmembrane transporter activity"/>
    <property type="evidence" value="ECO:0007669"/>
    <property type="project" value="InterPro"/>
</dbReference>
<feature type="transmembrane region" description="Helical" evidence="7">
    <location>
        <begin position="195"/>
        <end position="214"/>
    </location>
</feature>
<organism evidence="8 9">
    <name type="scientific">Hibiscus syriacus</name>
    <name type="common">Rose of Sharon</name>
    <dbReference type="NCBI Taxonomy" id="106335"/>
    <lineage>
        <taxon>Eukaryota</taxon>
        <taxon>Viridiplantae</taxon>
        <taxon>Streptophyta</taxon>
        <taxon>Embryophyta</taxon>
        <taxon>Tracheophyta</taxon>
        <taxon>Spermatophyta</taxon>
        <taxon>Magnoliopsida</taxon>
        <taxon>eudicotyledons</taxon>
        <taxon>Gunneridae</taxon>
        <taxon>Pentapetalae</taxon>
        <taxon>rosids</taxon>
        <taxon>malvids</taxon>
        <taxon>Malvales</taxon>
        <taxon>Malvaceae</taxon>
        <taxon>Malvoideae</taxon>
        <taxon>Hibiscus</taxon>
    </lineage>
</organism>
<evidence type="ECO:0000313" key="8">
    <source>
        <dbReference type="EMBL" id="KAE8660178.1"/>
    </source>
</evidence>
<dbReference type="Gene3D" id="1.20.1250.20">
    <property type="entry name" value="MFS general substrate transporter like domains"/>
    <property type="match status" value="1"/>
</dbReference>
<reference evidence="8" key="1">
    <citation type="submission" date="2019-09" db="EMBL/GenBank/DDBJ databases">
        <title>Draft genome information of white flower Hibiscus syriacus.</title>
        <authorList>
            <person name="Kim Y.-M."/>
        </authorList>
    </citation>
    <scope>NUCLEOTIDE SEQUENCE [LARGE SCALE GENOMIC DNA]</scope>
    <source>
        <strain evidence="8">YM2019G1</strain>
    </source>
</reference>
<dbReference type="SUPFAM" id="SSF103473">
    <property type="entry name" value="MFS general substrate transporter"/>
    <property type="match status" value="1"/>
</dbReference>
<proteinExistence type="inferred from homology"/>
<feature type="transmembrane region" description="Helical" evidence="7">
    <location>
        <begin position="517"/>
        <end position="536"/>
    </location>
</feature>
<feature type="transmembrane region" description="Helical" evidence="7">
    <location>
        <begin position="469"/>
        <end position="490"/>
    </location>
</feature>
<name>A0A6A2WL48_HIBSY</name>
<keyword evidence="5 7" id="KW-0472">Membrane</keyword>
<feature type="transmembrane region" description="Helical" evidence="7">
    <location>
        <begin position="435"/>
        <end position="457"/>
    </location>
</feature>
<keyword evidence="9" id="KW-1185">Reference proteome</keyword>
<protein>
    <submittedName>
        <fullName evidence="8">Major facilitator superfamily protein isoform 2</fullName>
    </submittedName>
</protein>
<dbReference type="AlphaFoldDB" id="A0A6A2WL48"/>
<comment type="subcellular location">
    <subcellularLocation>
        <location evidence="1">Membrane</location>
        <topology evidence="1">Multi-pass membrane protein</topology>
    </subcellularLocation>
</comment>
<feature type="transmembrane region" description="Helical" evidence="7">
    <location>
        <begin position="169"/>
        <end position="189"/>
    </location>
</feature>
<dbReference type="PANTHER" id="PTHR11654">
    <property type="entry name" value="OLIGOPEPTIDE TRANSPORTER-RELATED"/>
    <property type="match status" value="1"/>
</dbReference>
<evidence type="ECO:0000256" key="4">
    <source>
        <dbReference type="ARBA" id="ARBA00022989"/>
    </source>
</evidence>
<evidence type="ECO:0000256" key="7">
    <source>
        <dbReference type="SAM" id="Phobius"/>
    </source>
</evidence>
<comment type="similarity">
    <text evidence="2">Belongs to the major facilitator superfamily. Proton-dependent oligopeptide transporter (POT/PTR) (TC 2.A.17) family.</text>
</comment>
<comment type="caution">
    <text evidence="8">The sequence shown here is derived from an EMBL/GenBank/DDBJ whole genome shotgun (WGS) entry which is preliminary data.</text>
</comment>
<feature type="compositionally biased region" description="Polar residues" evidence="6">
    <location>
        <begin position="675"/>
        <end position="691"/>
    </location>
</feature>
<evidence type="ECO:0000256" key="3">
    <source>
        <dbReference type="ARBA" id="ARBA00022692"/>
    </source>
</evidence>
<sequence length="691" mass="76454">MTEVDEKNKGGFKASMFLFVLMSLENMGFVANMVSMVLYFLYVMFFNLPTSANTLTNFMGSTFLLSLVGGFISDTFISRYTTCLIFGFVEVLGLALITIQAYYKDLQPAFCFGKPSCIHGGKAVMFYTSLGLLALGSGGVKGALPALGGEQFDHKDPKEAKALARFFNWLLLSTTLGASVGVTGIVYLTTEKHKWFWGFFISTVATFIGFCVLASGKPFYRLREPTAANSPIIRIAQVIAVAFKNRRLALPDKPDELYEVDEDETSCREESISHTNQFRFLDKAAIVPKEPEATPSPWTVCTVTQVEEVKILTRMLPILGSTIIMNTSLAQLQTFSVEQGNIMDRHLGQLNVPAASIPIIPLVFMSILIPVYELFFVPFARKITHHPSGITQLQRVGVGLVLSAISMAVAGIVEVKRRDQAHKNMFKPISLFWLSFQYGIFGIADMFTLVGLLEFFYKEAPIGMRSLSTSFTWLSLSFGYFLSTVFVNIINSITKRVGSSGKGWIHGLDLNQSNLNLFYWFLAILSCLNFINYLYWASWYKYKTGEPDPDEAEAKDLRNGPLVAEGENTTLDGGVSQTHEAPSSVQTEESTQQLIKELDHPEAEAKDLSTGPLVKEEENTLDGGLTQTQEAPSSVQTEESKQQLIKELDHPEAEAKDLSSGPLVKGEENTLDGGLTQTQEAPSVQTEESKQ</sequence>
<feature type="transmembrane region" description="Helical" evidence="7">
    <location>
        <begin position="17"/>
        <end position="42"/>
    </location>
</feature>
<evidence type="ECO:0000256" key="2">
    <source>
        <dbReference type="ARBA" id="ARBA00005982"/>
    </source>
</evidence>
<feature type="transmembrane region" description="Helical" evidence="7">
    <location>
        <begin position="84"/>
        <end position="103"/>
    </location>
</feature>
<feature type="transmembrane region" description="Helical" evidence="7">
    <location>
        <begin position="396"/>
        <end position="415"/>
    </location>
</feature>
<feature type="transmembrane region" description="Helical" evidence="7">
    <location>
        <begin position="54"/>
        <end position="72"/>
    </location>
</feature>
<feature type="compositionally biased region" description="Polar residues" evidence="6">
    <location>
        <begin position="625"/>
        <end position="637"/>
    </location>
</feature>
<gene>
    <name evidence="8" type="ORF">F3Y22_tig00116958pilonHSYRG00236</name>
</gene>